<comment type="caution">
    <text evidence="1">The sequence shown here is derived from an EMBL/GenBank/DDBJ whole genome shotgun (WGS) entry which is preliminary data.</text>
</comment>
<dbReference type="STRING" id="3750.A0A498IIH3"/>
<evidence type="ECO:0000313" key="2">
    <source>
        <dbReference type="Proteomes" id="UP000290289"/>
    </source>
</evidence>
<reference evidence="1 2" key="1">
    <citation type="submission" date="2018-10" db="EMBL/GenBank/DDBJ databases">
        <title>A high-quality apple genome assembly.</title>
        <authorList>
            <person name="Hu J."/>
        </authorList>
    </citation>
    <scope>NUCLEOTIDE SEQUENCE [LARGE SCALE GENOMIC DNA]</scope>
    <source>
        <strain evidence="2">cv. HFTH1</strain>
        <tissue evidence="1">Young leaf</tissue>
    </source>
</reference>
<proteinExistence type="predicted"/>
<name>A0A498IIH3_MALDO</name>
<protein>
    <submittedName>
        <fullName evidence="1">Uncharacterized protein</fullName>
    </submittedName>
</protein>
<dbReference type="Proteomes" id="UP000290289">
    <property type="component" value="Chromosome 12"/>
</dbReference>
<dbReference type="AlphaFoldDB" id="A0A498IIH3"/>
<dbReference type="EMBL" id="RDQH01000338">
    <property type="protein sequence ID" value="RXH81852.1"/>
    <property type="molecule type" value="Genomic_DNA"/>
</dbReference>
<organism evidence="1 2">
    <name type="scientific">Malus domestica</name>
    <name type="common">Apple</name>
    <name type="synonym">Pyrus malus</name>
    <dbReference type="NCBI Taxonomy" id="3750"/>
    <lineage>
        <taxon>Eukaryota</taxon>
        <taxon>Viridiplantae</taxon>
        <taxon>Streptophyta</taxon>
        <taxon>Embryophyta</taxon>
        <taxon>Tracheophyta</taxon>
        <taxon>Spermatophyta</taxon>
        <taxon>Magnoliopsida</taxon>
        <taxon>eudicotyledons</taxon>
        <taxon>Gunneridae</taxon>
        <taxon>Pentapetalae</taxon>
        <taxon>rosids</taxon>
        <taxon>fabids</taxon>
        <taxon>Rosales</taxon>
        <taxon>Rosaceae</taxon>
        <taxon>Amygdaloideae</taxon>
        <taxon>Maleae</taxon>
        <taxon>Malus</taxon>
    </lineage>
</organism>
<evidence type="ECO:0000313" key="1">
    <source>
        <dbReference type="EMBL" id="RXH81852.1"/>
    </source>
</evidence>
<gene>
    <name evidence="1" type="ORF">DVH24_036193</name>
</gene>
<sequence length="91" mass="10394">MTWLHTIPLLGSLETRCPVIRVAPNKTLTIYGVARTIRLLTGNYALVITSRKEVGTYLSFPVYRVTSMRFLFCNCRDIEPLDGDKCQQIDE</sequence>
<accession>A0A498IIH3</accession>
<keyword evidence="2" id="KW-1185">Reference proteome</keyword>